<accession>A0A9D4FS80</accession>
<name>A0A9D4FS80_DREPO</name>
<reference evidence="1" key="1">
    <citation type="journal article" date="2019" name="bioRxiv">
        <title>The Genome of the Zebra Mussel, Dreissena polymorpha: A Resource for Invasive Species Research.</title>
        <authorList>
            <person name="McCartney M.A."/>
            <person name="Auch B."/>
            <person name="Kono T."/>
            <person name="Mallez S."/>
            <person name="Zhang Y."/>
            <person name="Obille A."/>
            <person name="Becker A."/>
            <person name="Abrahante J.E."/>
            <person name="Garbe J."/>
            <person name="Badalamenti J.P."/>
            <person name="Herman A."/>
            <person name="Mangelson H."/>
            <person name="Liachko I."/>
            <person name="Sullivan S."/>
            <person name="Sone E.D."/>
            <person name="Koren S."/>
            <person name="Silverstein K.A.T."/>
            <person name="Beckman K.B."/>
            <person name="Gohl D.M."/>
        </authorList>
    </citation>
    <scope>NUCLEOTIDE SEQUENCE</scope>
    <source>
        <strain evidence="1">Duluth1</strain>
        <tissue evidence="1">Whole animal</tissue>
    </source>
</reference>
<keyword evidence="2" id="KW-1185">Reference proteome</keyword>
<sequence>MMMTKQHYQAGSVLAWNNNTTTYYTASIHGGCDKLAIRSSIDQVGKNGNSHRKIEHKTLYACGKIHATDTRAEALPLDGQNSG</sequence>
<dbReference type="EMBL" id="JAIWYP010000007">
    <property type="protein sequence ID" value="KAH3801017.1"/>
    <property type="molecule type" value="Genomic_DNA"/>
</dbReference>
<comment type="caution">
    <text evidence="1">The sequence shown here is derived from an EMBL/GenBank/DDBJ whole genome shotgun (WGS) entry which is preliminary data.</text>
</comment>
<organism evidence="1 2">
    <name type="scientific">Dreissena polymorpha</name>
    <name type="common">Zebra mussel</name>
    <name type="synonym">Mytilus polymorpha</name>
    <dbReference type="NCBI Taxonomy" id="45954"/>
    <lineage>
        <taxon>Eukaryota</taxon>
        <taxon>Metazoa</taxon>
        <taxon>Spiralia</taxon>
        <taxon>Lophotrochozoa</taxon>
        <taxon>Mollusca</taxon>
        <taxon>Bivalvia</taxon>
        <taxon>Autobranchia</taxon>
        <taxon>Heteroconchia</taxon>
        <taxon>Euheterodonta</taxon>
        <taxon>Imparidentia</taxon>
        <taxon>Neoheterodontei</taxon>
        <taxon>Myida</taxon>
        <taxon>Dreissenoidea</taxon>
        <taxon>Dreissenidae</taxon>
        <taxon>Dreissena</taxon>
    </lineage>
</organism>
<reference evidence="1" key="2">
    <citation type="submission" date="2020-11" db="EMBL/GenBank/DDBJ databases">
        <authorList>
            <person name="McCartney M.A."/>
            <person name="Auch B."/>
            <person name="Kono T."/>
            <person name="Mallez S."/>
            <person name="Becker A."/>
            <person name="Gohl D.M."/>
            <person name="Silverstein K.A.T."/>
            <person name="Koren S."/>
            <person name="Bechman K.B."/>
            <person name="Herman A."/>
            <person name="Abrahante J.E."/>
            <person name="Garbe J."/>
        </authorList>
    </citation>
    <scope>NUCLEOTIDE SEQUENCE</scope>
    <source>
        <strain evidence="1">Duluth1</strain>
        <tissue evidence="1">Whole animal</tissue>
    </source>
</reference>
<protein>
    <submittedName>
        <fullName evidence="1">Uncharacterized protein</fullName>
    </submittedName>
</protein>
<dbReference type="AlphaFoldDB" id="A0A9D4FS80"/>
<gene>
    <name evidence="1" type="ORF">DPMN_154661</name>
</gene>
<dbReference type="Proteomes" id="UP000828390">
    <property type="component" value="Unassembled WGS sequence"/>
</dbReference>
<proteinExistence type="predicted"/>
<evidence type="ECO:0000313" key="1">
    <source>
        <dbReference type="EMBL" id="KAH3801017.1"/>
    </source>
</evidence>
<evidence type="ECO:0000313" key="2">
    <source>
        <dbReference type="Proteomes" id="UP000828390"/>
    </source>
</evidence>